<gene>
    <name evidence="4" type="ORF">DR864_13530</name>
</gene>
<dbReference type="GO" id="GO:0016989">
    <property type="term" value="F:sigma factor antagonist activity"/>
    <property type="evidence" value="ECO:0007669"/>
    <property type="project" value="TreeGrafter"/>
</dbReference>
<dbReference type="PANTHER" id="PTHR30273:SF2">
    <property type="entry name" value="PROTEIN FECR"/>
    <property type="match status" value="1"/>
</dbReference>
<feature type="domain" description="Protein FecR C-terminal" evidence="3">
    <location>
        <begin position="290"/>
        <end position="356"/>
    </location>
</feature>
<dbReference type="PIRSF" id="PIRSF018266">
    <property type="entry name" value="FecR"/>
    <property type="match status" value="1"/>
</dbReference>
<dbReference type="OrthoDB" id="645173at2"/>
<keyword evidence="1" id="KW-0812">Transmembrane</keyword>
<organism evidence="4 5">
    <name type="scientific">Runella rosea</name>
    <dbReference type="NCBI Taxonomy" id="2259595"/>
    <lineage>
        <taxon>Bacteria</taxon>
        <taxon>Pseudomonadati</taxon>
        <taxon>Bacteroidota</taxon>
        <taxon>Cytophagia</taxon>
        <taxon>Cytophagales</taxon>
        <taxon>Spirosomataceae</taxon>
        <taxon>Runella</taxon>
    </lineage>
</organism>
<dbReference type="EMBL" id="CP030850">
    <property type="protein sequence ID" value="AXE18700.1"/>
    <property type="molecule type" value="Genomic_DNA"/>
</dbReference>
<dbReference type="AlphaFoldDB" id="A0A344TJ79"/>
<dbReference type="Pfam" id="PF04773">
    <property type="entry name" value="FecR"/>
    <property type="match status" value="1"/>
</dbReference>
<dbReference type="PANTHER" id="PTHR30273">
    <property type="entry name" value="PERIPLASMIC SIGNAL SENSOR AND SIGMA FACTOR ACTIVATOR FECR-RELATED"/>
    <property type="match status" value="1"/>
</dbReference>
<sequence length="363" mass="41259">MIDYTVYSAEALALDESFRAWVLENAESLFWERWLAEHPEKDAAVQQAKRVVRALYHAQEEISEAEVDEAIEQLVQRADERAVVVPLWRQTWVRVAAAVVLIPLAGWLIFQNNFRKEVTPYYEVVQRIKHEVKLIEFTNTTSRAQSVTLSDGSSVVLQPQTRISYPTIFQTDKREVVLSGEAFFEVSKNPEKPFFVFANGLVTKVLGTSFTVQAYEKDREVRVIVKTGKVSVFTREDPTADAKQKNRQLTGLVLTPNQQVTFRRADSRLVRSLIEKPQLLALSDVQQQSFEFRQAPVSDVFVVLEKAYGVKIVYDEELMGACELTATLGDEPLLEKMHLICKVLEANYELIDAQIVVTGKGCK</sequence>
<accession>A0A344TJ79</accession>
<evidence type="ECO:0000313" key="5">
    <source>
        <dbReference type="Proteomes" id="UP000251993"/>
    </source>
</evidence>
<feature type="domain" description="FecR protein" evidence="2">
    <location>
        <begin position="142"/>
        <end position="230"/>
    </location>
</feature>
<dbReference type="KEGG" id="run:DR864_13530"/>
<dbReference type="Proteomes" id="UP000251993">
    <property type="component" value="Chromosome"/>
</dbReference>
<keyword evidence="5" id="KW-1185">Reference proteome</keyword>
<dbReference type="Gene3D" id="3.55.50.30">
    <property type="match status" value="1"/>
</dbReference>
<proteinExistence type="predicted"/>
<evidence type="ECO:0000313" key="4">
    <source>
        <dbReference type="EMBL" id="AXE18700.1"/>
    </source>
</evidence>
<dbReference type="InterPro" id="IPR032508">
    <property type="entry name" value="FecR_C"/>
</dbReference>
<evidence type="ECO:0000256" key="1">
    <source>
        <dbReference type="SAM" id="Phobius"/>
    </source>
</evidence>
<protein>
    <submittedName>
        <fullName evidence="4">FecR family protein</fullName>
    </submittedName>
</protein>
<keyword evidence="1" id="KW-0472">Membrane</keyword>
<name>A0A344TJ79_9BACT</name>
<dbReference type="InterPro" id="IPR012373">
    <property type="entry name" value="Ferrdict_sens_TM"/>
</dbReference>
<evidence type="ECO:0000259" key="3">
    <source>
        <dbReference type="Pfam" id="PF16344"/>
    </source>
</evidence>
<keyword evidence="1" id="KW-1133">Transmembrane helix</keyword>
<reference evidence="4 5" key="1">
    <citation type="submission" date="2018-07" db="EMBL/GenBank/DDBJ databases">
        <title>Genome sequencing of Runella.</title>
        <authorList>
            <person name="Baek M.-G."/>
            <person name="Yi H."/>
        </authorList>
    </citation>
    <scope>NUCLEOTIDE SEQUENCE [LARGE SCALE GENOMIC DNA]</scope>
    <source>
        <strain evidence="4 5">HYN0085</strain>
    </source>
</reference>
<dbReference type="RefSeq" id="WP_114067482.1">
    <property type="nucleotide sequence ID" value="NZ_CP030850.1"/>
</dbReference>
<dbReference type="Gene3D" id="2.60.120.1440">
    <property type="match status" value="1"/>
</dbReference>
<dbReference type="InterPro" id="IPR006860">
    <property type="entry name" value="FecR"/>
</dbReference>
<feature type="transmembrane region" description="Helical" evidence="1">
    <location>
        <begin position="91"/>
        <end position="110"/>
    </location>
</feature>
<evidence type="ECO:0000259" key="2">
    <source>
        <dbReference type="Pfam" id="PF04773"/>
    </source>
</evidence>
<dbReference type="Pfam" id="PF16344">
    <property type="entry name" value="FecR_C"/>
    <property type="match status" value="1"/>
</dbReference>